<dbReference type="Pfam" id="PF11754">
    <property type="entry name" value="Velvet"/>
    <property type="match status" value="1"/>
</dbReference>
<feature type="region of interest" description="Disordered" evidence="5">
    <location>
        <begin position="91"/>
        <end position="252"/>
    </location>
</feature>
<keyword evidence="2" id="KW-0805">Transcription regulation</keyword>
<evidence type="ECO:0000256" key="2">
    <source>
        <dbReference type="ARBA" id="ARBA00023015"/>
    </source>
</evidence>
<feature type="domain" description="Velvet" evidence="6">
    <location>
        <begin position="1"/>
        <end position="377"/>
    </location>
</feature>
<sequence length="433" mass="47204">MPADTYELVPILQPERARSCGFGYRLNRRTIDSCIILQLGLRLPDATQLIFDYDKLGNVSHFIANASLASLDGLHDLSLIVGQNKASRLINHGHVTRPNPPQNDHLNQTQAEHTSTMQDPLCPPHRPSLAPPVAPLNHSRFPVHTQHQSTHLDFSHPTEPAVPSYPTSIGRDSISQPHSTATSYSTHSHFPVNYSHSSSRIHHASSVSQDPISTFSSHRDAQSNPGSSISGGGSTDSTNPLAGTSSKTPHASVLQNAVTRESVGNNMTEQVYPGNNQVMRTLFGSTMSACFRLSNMDGQIGAYFLFPEICLRLEGIFRLRFTIFDILSCTLQSSQESIVSFLSTPFRSYNPRDFPGMQKSPPIIHHFFRQGAPVLVRSKAPSKKRAIGISQADQGQGTTSSHPTAVPANDGHLSSNESDIDEEAGRQHGKAAQ</sequence>
<feature type="compositionally biased region" description="Polar residues" evidence="5">
    <location>
        <begin position="235"/>
        <end position="252"/>
    </location>
</feature>
<comment type="caution">
    <text evidence="7">The sequence shown here is derived from an EMBL/GenBank/DDBJ whole genome shotgun (WGS) entry which is preliminary data.</text>
</comment>
<dbReference type="PANTHER" id="PTHR33572:SF3">
    <property type="entry name" value="VELVET COMPLEX SUBUNIT B"/>
    <property type="match status" value="1"/>
</dbReference>
<reference evidence="7 8" key="1">
    <citation type="submission" date="2021-02" db="EMBL/GenBank/DDBJ databases">
        <title>Variation within the Batrachochytrium salamandrivorans European outbreak.</title>
        <authorList>
            <person name="Kelly M."/>
            <person name="Pasmans F."/>
            <person name="Shea T.P."/>
            <person name="Munoz J.F."/>
            <person name="Carranza S."/>
            <person name="Cuomo C.A."/>
            <person name="Martel A."/>
        </authorList>
    </citation>
    <scope>NUCLEOTIDE SEQUENCE [LARGE SCALE GENOMIC DNA]</scope>
    <source>
        <strain evidence="7 8">AMFP18/2</strain>
    </source>
</reference>
<dbReference type="Proteomes" id="UP001648503">
    <property type="component" value="Unassembled WGS sequence"/>
</dbReference>
<dbReference type="EMBL" id="JAFCIX010000506">
    <property type="protein sequence ID" value="KAH6588443.1"/>
    <property type="molecule type" value="Genomic_DNA"/>
</dbReference>
<dbReference type="InterPro" id="IPR021740">
    <property type="entry name" value="Velvet"/>
</dbReference>
<evidence type="ECO:0000256" key="3">
    <source>
        <dbReference type="ARBA" id="ARBA00023163"/>
    </source>
</evidence>
<dbReference type="PROSITE" id="PS51821">
    <property type="entry name" value="VELVET"/>
    <property type="match status" value="1"/>
</dbReference>
<feature type="compositionally biased region" description="Polar residues" evidence="5">
    <location>
        <begin position="391"/>
        <end position="403"/>
    </location>
</feature>
<dbReference type="Gene3D" id="2.60.40.3960">
    <property type="entry name" value="Velvet domain"/>
    <property type="match status" value="2"/>
</dbReference>
<feature type="compositionally biased region" description="Polar residues" evidence="5">
    <location>
        <begin position="102"/>
        <end position="118"/>
    </location>
</feature>
<proteinExistence type="predicted"/>
<name>A0ABQ8F0L4_9FUNG</name>
<accession>A0ABQ8F0L4</accession>
<gene>
    <name evidence="7" type="ORF">BASA50_010737</name>
</gene>
<evidence type="ECO:0000313" key="8">
    <source>
        <dbReference type="Proteomes" id="UP001648503"/>
    </source>
</evidence>
<keyword evidence="4" id="KW-0539">Nucleus</keyword>
<protein>
    <recommendedName>
        <fullName evidence="6">Velvet domain-containing protein</fullName>
    </recommendedName>
</protein>
<feature type="region of interest" description="Disordered" evidence="5">
    <location>
        <begin position="385"/>
        <end position="433"/>
    </location>
</feature>
<keyword evidence="8" id="KW-1185">Reference proteome</keyword>
<evidence type="ECO:0000256" key="4">
    <source>
        <dbReference type="ARBA" id="ARBA00023242"/>
    </source>
</evidence>
<dbReference type="InterPro" id="IPR037525">
    <property type="entry name" value="Velvet_dom"/>
</dbReference>
<organism evidence="7 8">
    <name type="scientific">Batrachochytrium salamandrivorans</name>
    <dbReference type="NCBI Taxonomy" id="1357716"/>
    <lineage>
        <taxon>Eukaryota</taxon>
        <taxon>Fungi</taxon>
        <taxon>Fungi incertae sedis</taxon>
        <taxon>Chytridiomycota</taxon>
        <taxon>Chytridiomycota incertae sedis</taxon>
        <taxon>Chytridiomycetes</taxon>
        <taxon>Rhizophydiales</taxon>
        <taxon>Rhizophydiales incertae sedis</taxon>
        <taxon>Batrachochytrium</taxon>
    </lineage>
</organism>
<dbReference type="PANTHER" id="PTHR33572">
    <property type="entry name" value="SPORE DEVELOPMENT REGULATOR VOSA"/>
    <property type="match status" value="1"/>
</dbReference>
<evidence type="ECO:0000256" key="1">
    <source>
        <dbReference type="ARBA" id="ARBA00004123"/>
    </source>
</evidence>
<evidence type="ECO:0000313" key="7">
    <source>
        <dbReference type="EMBL" id="KAH6588443.1"/>
    </source>
</evidence>
<evidence type="ECO:0000259" key="6">
    <source>
        <dbReference type="PROSITE" id="PS51821"/>
    </source>
</evidence>
<feature type="compositionally biased region" description="Pro residues" evidence="5">
    <location>
        <begin position="121"/>
        <end position="134"/>
    </location>
</feature>
<evidence type="ECO:0000256" key="5">
    <source>
        <dbReference type="SAM" id="MobiDB-lite"/>
    </source>
</evidence>
<keyword evidence="3" id="KW-0804">Transcription</keyword>
<dbReference type="InterPro" id="IPR038491">
    <property type="entry name" value="Velvet_dom_sf"/>
</dbReference>
<comment type="subcellular location">
    <subcellularLocation>
        <location evidence="1">Nucleus</location>
    </subcellularLocation>
</comment>
<feature type="compositionally biased region" description="Low complexity" evidence="5">
    <location>
        <begin position="178"/>
        <end position="189"/>
    </location>
</feature>